<comment type="caution">
    <text evidence="2">The sequence shown here is derived from an EMBL/GenBank/DDBJ whole genome shotgun (WGS) entry which is preliminary data.</text>
</comment>
<dbReference type="Gene3D" id="1.10.10.10">
    <property type="entry name" value="Winged helix-like DNA-binding domain superfamily/Winged helix DNA-binding domain"/>
    <property type="match status" value="1"/>
</dbReference>
<dbReference type="SMART" id="SM00347">
    <property type="entry name" value="HTH_MARR"/>
    <property type="match status" value="1"/>
</dbReference>
<evidence type="ECO:0000313" key="3">
    <source>
        <dbReference type="Proteomes" id="UP001595765"/>
    </source>
</evidence>
<dbReference type="InterPro" id="IPR036390">
    <property type="entry name" value="WH_DNA-bd_sf"/>
</dbReference>
<keyword evidence="3" id="KW-1185">Reference proteome</keyword>
<name>A0ABV8HSB4_9ACTN</name>
<protein>
    <submittedName>
        <fullName evidence="2">MarR family winged helix-turn-helix transcriptional regulator</fullName>
    </submittedName>
</protein>
<reference evidence="3" key="1">
    <citation type="journal article" date="2019" name="Int. J. Syst. Evol. Microbiol.">
        <title>The Global Catalogue of Microorganisms (GCM) 10K type strain sequencing project: providing services to taxonomists for standard genome sequencing and annotation.</title>
        <authorList>
            <consortium name="The Broad Institute Genomics Platform"/>
            <consortium name="The Broad Institute Genome Sequencing Center for Infectious Disease"/>
            <person name="Wu L."/>
            <person name="Ma J."/>
        </authorList>
    </citation>
    <scope>NUCLEOTIDE SEQUENCE [LARGE SCALE GENOMIC DNA]</scope>
    <source>
        <strain evidence="3">CGMCC 4.7237</strain>
    </source>
</reference>
<proteinExistence type="predicted"/>
<organism evidence="2 3">
    <name type="scientific">Streptomyces polygonati</name>
    <dbReference type="NCBI Taxonomy" id="1617087"/>
    <lineage>
        <taxon>Bacteria</taxon>
        <taxon>Bacillati</taxon>
        <taxon>Actinomycetota</taxon>
        <taxon>Actinomycetes</taxon>
        <taxon>Kitasatosporales</taxon>
        <taxon>Streptomycetaceae</taxon>
        <taxon>Streptomyces</taxon>
    </lineage>
</organism>
<sequence>MNAMRWLTEDERATWRAFLHATTLLGDHLDRQLQRDASIPHMYYALLSTLSETPGRQMRMTELAEQTKITRSRLSHAVARLEGNGWLRRENCPSDRRGQVCVLTDAGYDELVRTAPGHVTAVRTAIFDRLTPEQTASLGEISRIIAEGLHQPEDADLPWMR</sequence>
<dbReference type="EMBL" id="JBHSBB010000013">
    <property type="protein sequence ID" value="MFC4033700.1"/>
    <property type="molecule type" value="Genomic_DNA"/>
</dbReference>
<gene>
    <name evidence="2" type="ORF">ACFO3J_19755</name>
</gene>
<dbReference type="PANTHER" id="PTHR33164:SF99">
    <property type="entry name" value="MARR FAMILY REGULATORY PROTEIN"/>
    <property type="match status" value="1"/>
</dbReference>
<dbReference type="RefSeq" id="WP_386430780.1">
    <property type="nucleotide sequence ID" value="NZ_JBHSBB010000013.1"/>
</dbReference>
<evidence type="ECO:0000313" key="2">
    <source>
        <dbReference type="EMBL" id="MFC4033700.1"/>
    </source>
</evidence>
<accession>A0ABV8HSB4</accession>
<dbReference type="Pfam" id="PF12802">
    <property type="entry name" value="MarR_2"/>
    <property type="match status" value="1"/>
</dbReference>
<dbReference type="PROSITE" id="PS50995">
    <property type="entry name" value="HTH_MARR_2"/>
    <property type="match status" value="1"/>
</dbReference>
<dbReference type="Proteomes" id="UP001595765">
    <property type="component" value="Unassembled WGS sequence"/>
</dbReference>
<evidence type="ECO:0000259" key="1">
    <source>
        <dbReference type="PROSITE" id="PS50995"/>
    </source>
</evidence>
<dbReference type="SUPFAM" id="SSF46785">
    <property type="entry name" value="Winged helix' DNA-binding domain"/>
    <property type="match status" value="1"/>
</dbReference>
<dbReference type="InterPro" id="IPR036388">
    <property type="entry name" value="WH-like_DNA-bd_sf"/>
</dbReference>
<dbReference type="PANTHER" id="PTHR33164">
    <property type="entry name" value="TRANSCRIPTIONAL REGULATOR, MARR FAMILY"/>
    <property type="match status" value="1"/>
</dbReference>
<dbReference type="InterPro" id="IPR000835">
    <property type="entry name" value="HTH_MarR-typ"/>
</dbReference>
<feature type="domain" description="HTH marR-type" evidence="1">
    <location>
        <begin position="11"/>
        <end position="147"/>
    </location>
</feature>
<dbReference type="InterPro" id="IPR039422">
    <property type="entry name" value="MarR/SlyA-like"/>
</dbReference>
<dbReference type="PRINTS" id="PR00598">
    <property type="entry name" value="HTHMARR"/>
</dbReference>